<gene>
    <name evidence="1" type="ORF">Taro_039478</name>
</gene>
<evidence type="ECO:0000313" key="1">
    <source>
        <dbReference type="EMBL" id="MQM06647.1"/>
    </source>
</evidence>
<sequence>MVSRGMACCQLPDARKYCPSRRGFRHKPSRPCSEGGAFVRTGWEAPGGGFWVPLPEEEEEGRSSRSSVFIPTSLLAKVDSMKSFLHRLMQNAAEKKLRVGVVSSSFRKTWWGIQGVVVPFCCEGRSGEASRVLYDHLLGAMGRKKSHPIRSGGVLPIITSSKDYSREETLENGGQHEAMDVKNIDGDPLLRRHLFVDVDSSHWASDEHFDIAEVVLEDIKFTNEVTNHILIEHLQMTSNISLRFRLPDIEHESLRLGHWPVFSVDNIFLEFVDLEMQSSEDKYMSTVLFSGVFDGPHDSVSGLVHLVSMKFMTLRPVSQIRVFHNISSLRLRVEIMRNAFDACESLLEVARHSWRKSMINVMSWLRPEVTTSEAKYRIRQLDFDESCMQAEEGGNMVDRVHSVFDAACFYEAIKPSK</sequence>
<protein>
    <submittedName>
        <fullName evidence="1">Uncharacterized protein</fullName>
    </submittedName>
</protein>
<organism evidence="1 2">
    <name type="scientific">Colocasia esculenta</name>
    <name type="common">Wild taro</name>
    <name type="synonym">Arum esculentum</name>
    <dbReference type="NCBI Taxonomy" id="4460"/>
    <lineage>
        <taxon>Eukaryota</taxon>
        <taxon>Viridiplantae</taxon>
        <taxon>Streptophyta</taxon>
        <taxon>Embryophyta</taxon>
        <taxon>Tracheophyta</taxon>
        <taxon>Spermatophyta</taxon>
        <taxon>Magnoliopsida</taxon>
        <taxon>Liliopsida</taxon>
        <taxon>Araceae</taxon>
        <taxon>Aroideae</taxon>
        <taxon>Colocasieae</taxon>
        <taxon>Colocasia</taxon>
    </lineage>
</organism>
<dbReference type="OrthoDB" id="423559at2759"/>
<accession>A0A843WGQ9</accession>
<evidence type="ECO:0000313" key="2">
    <source>
        <dbReference type="Proteomes" id="UP000652761"/>
    </source>
</evidence>
<dbReference type="AlphaFoldDB" id="A0A843WGQ9"/>
<comment type="caution">
    <text evidence="1">The sequence shown here is derived from an EMBL/GenBank/DDBJ whole genome shotgun (WGS) entry which is preliminary data.</text>
</comment>
<proteinExistence type="predicted"/>
<keyword evidence="2" id="KW-1185">Reference proteome</keyword>
<dbReference type="Proteomes" id="UP000652761">
    <property type="component" value="Unassembled WGS sequence"/>
</dbReference>
<reference evidence="1" key="1">
    <citation type="submission" date="2017-07" db="EMBL/GenBank/DDBJ databases">
        <title>Taro Niue Genome Assembly and Annotation.</title>
        <authorList>
            <person name="Atibalentja N."/>
            <person name="Keating K."/>
            <person name="Fields C.J."/>
        </authorList>
    </citation>
    <scope>NUCLEOTIDE SEQUENCE</scope>
    <source>
        <strain evidence="1">Niue_2</strain>
        <tissue evidence="1">Leaf</tissue>
    </source>
</reference>
<dbReference type="EMBL" id="NMUH01003681">
    <property type="protein sequence ID" value="MQM06647.1"/>
    <property type="molecule type" value="Genomic_DNA"/>
</dbReference>
<name>A0A843WGQ9_COLES</name>